<keyword evidence="1" id="KW-0813">Transport</keyword>
<accession>A0A2M7G014</accession>
<evidence type="ECO:0000256" key="2">
    <source>
        <dbReference type="ARBA" id="ARBA00022617"/>
    </source>
</evidence>
<dbReference type="GO" id="GO:0020037">
    <property type="term" value="F:heme binding"/>
    <property type="evidence" value="ECO:0007669"/>
    <property type="project" value="InterPro"/>
</dbReference>
<reference evidence="7 8" key="1">
    <citation type="submission" date="2017-09" db="EMBL/GenBank/DDBJ databases">
        <title>Depth-based differentiation of microbial function through sediment-hosted aquifers and enrichment of novel symbionts in the deep terrestrial subsurface.</title>
        <authorList>
            <person name="Probst A.J."/>
            <person name="Ladd B."/>
            <person name="Jarett J.K."/>
            <person name="Geller-Mcgrath D.E."/>
            <person name="Sieber C.M."/>
            <person name="Emerson J.B."/>
            <person name="Anantharaman K."/>
            <person name="Thomas B.C."/>
            <person name="Malmstrom R."/>
            <person name="Stieglmeier M."/>
            <person name="Klingl A."/>
            <person name="Woyke T."/>
            <person name="Ryan C.M."/>
            <person name="Banfield J.F."/>
        </authorList>
    </citation>
    <scope>NUCLEOTIDE SEQUENCE [LARGE SCALE GENOMIC DNA]</scope>
    <source>
        <strain evidence="7">CG17_big_fil_post_rev_8_21_14_2_50_48_46</strain>
    </source>
</reference>
<dbReference type="GO" id="GO:0046872">
    <property type="term" value="F:metal ion binding"/>
    <property type="evidence" value="ECO:0007669"/>
    <property type="project" value="UniProtKB-KW"/>
</dbReference>
<dbReference type="EMBL" id="PFFQ01000054">
    <property type="protein sequence ID" value="PIW15030.1"/>
    <property type="molecule type" value="Genomic_DNA"/>
</dbReference>
<evidence type="ECO:0000256" key="5">
    <source>
        <dbReference type="ARBA" id="ARBA00023004"/>
    </source>
</evidence>
<dbReference type="Proteomes" id="UP000231019">
    <property type="component" value="Unassembled WGS sequence"/>
</dbReference>
<gene>
    <name evidence="7" type="ORF">COW36_19090</name>
</gene>
<evidence type="ECO:0000256" key="1">
    <source>
        <dbReference type="ARBA" id="ARBA00022448"/>
    </source>
</evidence>
<evidence type="ECO:0000313" key="8">
    <source>
        <dbReference type="Proteomes" id="UP000231019"/>
    </source>
</evidence>
<name>A0A2M7G014_9BACT</name>
<evidence type="ECO:0000256" key="4">
    <source>
        <dbReference type="ARBA" id="ARBA00022982"/>
    </source>
</evidence>
<dbReference type="InterPro" id="IPR019020">
    <property type="entry name" value="Cyt-c552/DMSO_Rdtase_haem-bd"/>
</dbReference>
<evidence type="ECO:0000259" key="6">
    <source>
        <dbReference type="Pfam" id="PF09459"/>
    </source>
</evidence>
<comment type="caution">
    <text evidence="7">The sequence shown here is derived from an EMBL/GenBank/DDBJ whole genome shotgun (WGS) entry which is preliminary data.</text>
</comment>
<keyword evidence="4" id="KW-0249">Electron transport</keyword>
<keyword evidence="2" id="KW-0349">Heme</keyword>
<proteinExistence type="predicted"/>
<protein>
    <recommendedName>
        <fullName evidence="6">Cytochrome c-552/DMSO reductase-like haem-binding domain-containing protein</fullName>
    </recommendedName>
</protein>
<sequence>MNKKLIKKIVFPGLVLPLVFFGLNLGSVVYGQATQGISAEKTSADPFLLKLEDSAWKKVPIQTVLLMAQPMALPRPKLTLTEKLSVQALHNSKSIVFRLKWKDPELSEAGKLGLFSDAVALEFPVALKDGNPPSPFMGEQGKPVHIFHWRAQYQKDKKLGHAPTMKELYPNMSVDGYPMDYKVSEAPHASSSQKRQFIPGQAAGNPQSYVKNGVDEIFAEGFGSSSLVEKRESESLAVWNKGEWTVQIARPLKTLNGSLLSVGGKNYVCFAVWQGGQREVGSRKSVTLMWVELKLKA</sequence>
<keyword evidence="5" id="KW-0408">Iron</keyword>
<dbReference type="AlphaFoldDB" id="A0A2M7G014"/>
<dbReference type="Gene3D" id="2.60.40.1190">
    <property type="match status" value="1"/>
</dbReference>
<evidence type="ECO:0000313" key="7">
    <source>
        <dbReference type="EMBL" id="PIW15030.1"/>
    </source>
</evidence>
<organism evidence="7 8">
    <name type="scientific">bacterium (Candidatus Blackallbacteria) CG17_big_fil_post_rev_8_21_14_2_50_48_46</name>
    <dbReference type="NCBI Taxonomy" id="2014261"/>
    <lineage>
        <taxon>Bacteria</taxon>
        <taxon>Candidatus Blackallbacteria</taxon>
    </lineage>
</organism>
<evidence type="ECO:0000256" key="3">
    <source>
        <dbReference type="ARBA" id="ARBA00022723"/>
    </source>
</evidence>
<dbReference type="Pfam" id="PF09459">
    <property type="entry name" value="EB_dh"/>
    <property type="match status" value="1"/>
</dbReference>
<keyword evidence="3" id="KW-0479">Metal-binding</keyword>
<feature type="domain" description="Cytochrome c-552/DMSO reductase-like haem-binding" evidence="6">
    <location>
        <begin position="53"/>
        <end position="285"/>
    </location>
</feature>